<gene>
    <name evidence="1" type="ORF">FKV42_08490</name>
</gene>
<dbReference type="EMBL" id="VIAQ01000015">
    <property type="protein sequence ID" value="TQD25080.1"/>
    <property type="molecule type" value="Genomic_DNA"/>
</dbReference>
<sequence>MAFEVYPIYDLEIQFNESGKKNDEAIFYKDSVNKIVYLDVGIILEYIEEPTVRHEFIPLSAISKITYRTQNTT</sequence>
<keyword evidence="2" id="KW-1185">Reference proteome</keyword>
<dbReference type="AlphaFoldDB" id="A0A7Z8P211"/>
<protein>
    <submittedName>
        <fullName evidence="1">Uncharacterized protein</fullName>
    </submittedName>
</protein>
<dbReference type="RefSeq" id="WP_154809806.1">
    <property type="nucleotide sequence ID" value="NZ_VIAQ01000015.1"/>
</dbReference>
<dbReference type="OrthoDB" id="375222at2157"/>
<reference evidence="1 2" key="1">
    <citation type="submission" date="2019-06" db="EMBL/GenBank/DDBJ databases">
        <title>Draft genome sequence of Methanolobus vulcani B1d.</title>
        <authorList>
            <person name="Creighbaum A.J."/>
            <person name="Ticak T."/>
            <person name="Hariraju D."/>
            <person name="Arivett B.A."/>
            <person name="Ferguson D.J.Jr."/>
        </authorList>
    </citation>
    <scope>NUCLEOTIDE SEQUENCE [LARGE SCALE GENOMIC DNA]</scope>
    <source>
        <strain evidence="1 2">B1d</strain>
    </source>
</reference>
<accession>A0A7Z8P211</accession>
<evidence type="ECO:0000313" key="1">
    <source>
        <dbReference type="EMBL" id="TQD25080.1"/>
    </source>
</evidence>
<proteinExistence type="predicted"/>
<organism evidence="1 2">
    <name type="scientific">Methanolobus vulcani</name>
    <dbReference type="NCBI Taxonomy" id="38026"/>
    <lineage>
        <taxon>Archaea</taxon>
        <taxon>Methanobacteriati</taxon>
        <taxon>Methanobacteriota</taxon>
        <taxon>Stenosarchaea group</taxon>
        <taxon>Methanomicrobia</taxon>
        <taxon>Methanosarcinales</taxon>
        <taxon>Methanosarcinaceae</taxon>
        <taxon>Methanolobus</taxon>
    </lineage>
</organism>
<comment type="caution">
    <text evidence="1">The sequence shown here is derived from an EMBL/GenBank/DDBJ whole genome shotgun (WGS) entry which is preliminary data.</text>
</comment>
<evidence type="ECO:0000313" key="2">
    <source>
        <dbReference type="Proteomes" id="UP000319335"/>
    </source>
</evidence>
<dbReference type="Proteomes" id="UP000319335">
    <property type="component" value="Unassembled WGS sequence"/>
</dbReference>
<name>A0A7Z8P211_9EURY</name>